<proteinExistence type="inferred from homology"/>
<reference evidence="7 8" key="1">
    <citation type="submission" date="2017-10" db="EMBL/GenBank/DDBJ databases">
        <title>The draft genome sequence of Williamsia sp. BULT 1.1 isolated from the semi-arid grassland soils from South Africa.</title>
        <authorList>
            <person name="Kabwe M.H."/>
            <person name="Govender N."/>
            <person name="Mutseka Lunga P."/>
            <person name="Vikram S."/>
            <person name="Makhalanyane T.P."/>
        </authorList>
    </citation>
    <scope>NUCLEOTIDE SEQUENCE [LARGE SCALE GENOMIC DNA]</scope>
    <source>
        <strain evidence="7 8">BULT 1.1</strain>
    </source>
</reference>
<sequence>MRSLPRVRLTALLCGVVFASTGLVACSTESECVVDTTSIDGSEDSCLRFGVGTPGGLAATDEVAAVASLVGEQPSMVLAFTDFAAAPPIAGLDAVRGLGADPIVTWEPWKHLGGDNYDWSAFTMASIIAGVHDDYLYRWADELAAWGQPVYLRFAHEPNGTWYPWSPAGGTSAQSYVQAWRHVRGIFATKNVQNVRWIWAPNVVLGDEKLADWYPGDDVVDVVGVDGYNWGTSIPGGTWTSPKSLFEESFDQIREFASDKPILVTEVGSAESGGSKPKWIADLVDYLAGASAVSGFVWFDYDKETDWRISSSPESAEAMTQALKKALHR</sequence>
<comment type="similarity">
    <text evidence="1 4">Belongs to the glycosyl hydrolase 26 family.</text>
</comment>
<keyword evidence="3 4" id="KW-0326">Glycosidase</keyword>
<evidence type="ECO:0000259" key="6">
    <source>
        <dbReference type="PROSITE" id="PS51764"/>
    </source>
</evidence>
<dbReference type="PROSITE" id="PS51257">
    <property type="entry name" value="PROKAR_LIPOPROTEIN"/>
    <property type="match status" value="1"/>
</dbReference>
<feature type="chain" id="PRO_5013821222" evidence="5">
    <location>
        <begin position="20"/>
        <end position="329"/>
    </location>
</feature>
<evidence type="ECO:0000313" key="7">
    <source>
        <dbReference type="EMBL" id="PHV68306.1"/>
    </source>
</evidence>
<feature type="active site" description="Nucleophile" evidence="4">
    <location>
        <position position="266"/>
    </location>
</feature>
<dbReference type="InterPro" id="IPR000805">
    <property type="entry name" value="Glyco_hydro_26"/>
</dbReference>
<dbReference type="GO" id="GO:0006080">
    <property type="term" value="P:substituted mannan metabolic process"/>
    <property type="evidence" value="ECO:0007669"/>
    <property type="project" value="InterPro"/>
</dbReference>
<dbReference type="AlphaFoldDB" id="A0A2G3PRA2"/>
<dbReference type="PANTHER" id="PTHR40079">
    <property type="entry name" value="MANNAN ENDO-1,4-BETA-MANNOSIDASE E-RELATED"/>
    <property type="match status" value="1"/>
</dbReference>
<comment type="caution">
    <text evidence="7">The sequence shown here is derived from an EMBL/GenBank/DDBJ whole genome shotgun (WGS) entry which is preliminary data.</text>
</comment>
<keyword evidence="5" id="KW-0732">Signal</keyword>
<dbReference type="InterPro" id="IPR017853">
    <property type="entry name" value="GH"/>
</dbReference>
<dbReference type="RefSeq" id="WP_099381445.1">
    <property type="nucleotide sequence ID" value="NZ_PEBD01000004.1"/>
</dbReference>
<gene>
    <name evidence="7" type="ORF">CSW57_03445</name>
</gene>
<dbReference type="Gene3D" id="3.20.20.80">
    <property type="entry name" value="Glycosidases"/>
    <property type="match status" value="1"/>
</dbReference>
<dbReference type="EMBL" id="PEBD01000004">
    <property type="protein sequence ID" value="PHV68306.1"/>
    <property type="molecule type" value="Genomic_DNA"/>
</dbReference>
<evidence type="ECO:0000313" key="8">
    <source>
        <dbReference type="Proteomes" id="UP000225108"/>
    </source>
</evidence>
<feature type="domain" description="GH26" evidence="6">
    <location>
        <begin position="30"/>
        <end position="322"/>
    </location>
</feature>
<name>A0A2G3PRA2_WILMA</name>
<organism evidence="7 8">
    <name type="scientific">Williamsia marianensis</name>
    <dbReference type="NCBI Taxonomy" id="85044"/>
    <lineage>
        <taxon>Bacteria</taxon>
        <taxon>Bacillati</taxon>
        <taxon>Actinomycetota</taxon>
        <taxon>Actinomycetes</taxon>
        <taxon>Mycobacteriales</taxon>
        <taxon>Nocardiaceae</taxon>
        <taxon>Williamsia</taxon>
    </lineage>
</organism>
<feature type="active site" description="Proton donor" evidence="4">
    <location>
        <position position="157"/>
    </location>
</feature>
<protein>
    <submittedName>
        <fullName evidence="7">Endoglucanase</fullName>
    </submittedName>
</protein>
<dbReference type="Pfam" id="PF02156">
    <property type="entry name" value="Glyco_hydro_26"/>
    <property type="match status" value="1"/>
</dbReference>
<keyword evidence="2 4" id="KW-0378">Hydrolase</keyword>
<evidence type="ECO:0000256" key="2">
    <source>
        <dbReference type="ARBA" id="ARBA00022801"/>
    </source>
</evidence>
<evidence type="ECO:0000256" key="4">
    <source>
        <dbReference type="PROSITE-ProRule" id="PRU01100"/>
    </source>
</evidence>
<dbReference type="Proteomes" id="UP000225108">
    <property type="component" value="Unassembled WGS sequence"/>
</dbReference>
<dbReference type="PANTHER" id="PTHR40079:SF4">
    <property type="entry name" value="GH26 DOMAIN-CONTAINING PROTEIN-RELATED"/>
    <property type="match status" value="1"/>
</dbReference>
<feature type="signal peptide" evidence="5">
    <location>
        <begin position="1"/>
        <end position="19"/>
    </location>
</feature>
<dbReference type="PROSITE" id="PS51764">
    <property type="entry name" value="GH26"/>
    <property type="match status" value="1"/>
</dbReference>
<evidence type="ECO:0000256" key="1">
    <source>
        <dbReference type="ARBA" id="ARBA00007754"/>
    </source>
</evidence>
<dbReference type="InterPro" id="IPR022790">
    <property type="entry name" value="GH26_dom"/>
</dbReference>
<accession>A0A2G3PRA2</accession>
<evidence type="ECO:0000256" key="3">
    <source>
        <dbReference type="ARBA" id="ARBA00023295"/>
    </source>
</evidence>
<dbReference type="GO" id="GO:0016985">
    <property type="term" value="F:mannan endo-1,4-beta-mannosidase activity"/>
    <property type="evidence" value="ECO:0007669"/>
    <property type="project" value="InterPro"/>
</dbReference>
<dbReference type="SUPFAM" id="SSF51445">
    <property type="entry name" value="(Trans)glycosidases"/>
    <property type="match status" value="1"/>
</dbReference>
<evidence type="ECO:0000256" key="5">
    <source>
        <dbReference type="SAM" id="SignalP"/>
    </source>
</evidence>